<accession>A0ABD2A4H8</accession>
<gene>
    <name evidence="3" type="ORF">V1478_015229</name>
</gene>
<feature type="domain" description="GOLD" evidence="2">
    <location>
        <begin position="279"/>
        <end position="392"/>
    </location>
</feature>
<dbReference type="PROSITE" id="PS50866">
    <property type="entry name" value="GOLD"/>
    <property type="match status" value="1"/>
</dbReference>
<dbReference type="InterPro" id="IPR011074">
    <property type="entry name" value="CRAL/TRIO_N_dom"/>
</dbReference>
<dbReference type="InterPro" id="IPR036273">
    <property type="entry name" value="CRAL/TRIO_N_dom_sf"/>
</dbReference>
<keyword evidence="4" id="KW-1185">Reference proteome</keyword>
<dbReference type="InterPro" id="IPR001251">
    <property type="entry name" value="CRAL-TRIO_dom"/>
</dbReference>
<dbReference type="AlphaFoldDB" id="A0ABD2A4H8"/>
<dbReference type="InterPro" id="IPR036598">
    <property type="entry name" value="GOLD_dom_sf"/>
</dbReference>
<dbReference type="SUPFAM" id="SSF52087">
    <property type="entry name" value="CRAL/TRIO domain"/>
    <property type="match status" value="1"/>
</dbReference>
<name>A0ABD2A4H8_VESSQ</name>
<protein>
    <submittedName>
        <fullName evidence="3">SEC14-like protein 2 isoform X5</fullName>
    </submittedName>
</protein>
<dbReference type="PANTHER" id="PTHR23324">
    <property type="entry name" value="SEC14 RELATED PROTEIN"/>
    <property type="match status" value="1"/>
</dbReference>
<dbReference type="Gene3D" id="2.60.120.680">
    <property type="entry name" value="GOLD domain"/>
    <property type="match status" value="1"/>
</dbReference>
<dbReference type="InterPro" id="IPR051064">
    <property type="entry name" value="SEC14/CRAL-TRIO_domain"/>
</dbReference>
<evidence type="ECO:0000313" key="4">
    <source>
        <dbReference type="Proteomes" id="UP001607302"/>
    </source>
</evidence>
<dbReference type="EMBL" id="JAUDFV010000155">
    <property type="protein sequence ID" value="KAL2715531.1"/>
    <property type="molecule type" value="Genomic_DNA"/>
</dbReference>
<evidence type="ECO:0000259" key="1">
    <source>
        <dbReference type="PROSITE" id="PS50191"/>
    </source>
</evidence>
<dbReference type="SUPFAM" id="SSF46938">
    <property type="entry name" value="CRAL/TRIO N-terminal domain"/>
    <property type="match status" value="1"/>
</dbReference>
<reference evidence="3 4" key="1">
    <citation type="journal article" date="2024" name="Ann. Entomol. Soc. Am.">
        <title>Genomic analyses of the southern and eastern yellowjacket wasps (Hymenoptera: Vespidae) reveal evolutionary signatures of social life.</title>
        <authorList>
            <person name="Catto M.A."/>
            <person name="Caine P.B."/>
            <person name="Orr S.E."/>
            <person name="Hunt B.G."/>
            <person name="Goodisman M.A.D."/>
        </authorList>
    </citation>
    <scope>NUCLEOTIDE SEQUENCE [LARGE SCALE GENOMIC DNA]</scope>
    <source>
        <strain evidence="3">233</strain>
        <tissue evidence="3">Head and thorax</tissue>
    </source>
</reference>
<feature type="domain" description="CRAL-TRIO" evidence="1">
    <location>
        <begin position="104"/>
        <end position="281"/>
    </location>
</feature>
<dbReference type="Proteomes" id="UP001607302">
    <property type="component" value="Unassembled WGS sequence"/>
</dbReference>
<dbReference type="InterPro" id="IPR036865">
    <property type="entry name" value="CRAL-TRIO_dom_sf"/>
</dbReference>
<organism evidence="3 4">
    <name type="scientific">Vespula squamosa</name>
    <name type="common">Southern yellow jacket</name>
    <name type="synonym">Wasp</name>
    <dbReference type="NCBI Taxonomy" id="30214"/>
    <lineage>
        <taxon>Eukaryota</taxon>
        <taxon>Metazoa</taxon>
        <taxon>Ecdysozoa</taxon>
        <taxon>Arthropoda</taxon>
        <taxon>Hexapoda</taxon>
        <taxon>Insecta</taxon>
        <taxon>Pterygota</taxon>
        <taxon>Neoptera</taxon>
        <taxon>Endopterygota</taxon>
        <taxon>Hymenoptera</taxon>
        <taxon>Apocrita</taxon>
        <taxon>Aculeata</taxon>
        <taxon>Vespoidea</taxon>
        <taxon>Vespidae</taxon>
        <taxon>Vespinae</taxon>
        <taxon>Vespula</taxon>
    </lineage>
</organism>
<comment type="caution">
    <text evidence="3">The sequence shown here is derived from an EMBL/GenBank/DDBJ whole genome shotgun (WGS) entry which is preliminary data.</text>
</comment>
<dbReference type="InterPro" id="IPR009038">
    <property type="entry name" value="GOLD_dom"/>
</dbReference>
<dbReference type="PANTHER" id="PTHR23324:SF83">
    <property type="entry name" value="SEC14-LIKE PROTEIN 2"/>
    <property type="match status" value="1"/>
</dbReference>
<evidence type="ECO:0000259" key="2">
    <source>
        <dbReference type="PROSITE" id="PS50866"/>
    </source>
</evidence>
<sequence>MSTSLNLLDDQRFALMKFRRTVADILQPHHDDHFLLRWLRARSWNITAAEKMLRNVNIPFSVLFSLKKGRRNKYVKKTKIVLISVKSIQWRKQWEVDKIEEWDEPEVIKNYLPHGLSGFDKENAPIVIIPFAGFDIYGTLHVVTRRDIIRSLIKYLENYLRICNEQVKKHGPLAGKITVIYDMEGFNLKQYLWRPAGEVVISAIQMYEANYPEILKMCYIINAPKMFSFAFSVAKRFLNEYTLSKIQIFKADPTKWKPAISKLVPADQIPVCQGGKIPKEMYVDKTENDKSTDYTTVTIRKGDKLELCLTTSEEGSLLSWDFRTEDYDIKFGILKEDTSGIKTEIVPITKIAAHKLNEIGIVTCDKPATYSVVFDNTYSLMRSKKIHYSVRVLPPSEELKEQMP</sequence>
<dbReference type="CDD" id="cd00170">
    <property type="entry name" value="SEC14"/>
    <property type="match status" value="1"/>
</dbReference>
<dbReference type="Pfam" id="PF03765">
    <property type="entry name" value="CRAL_TRIO_N"/>
    <property type="match status" value="1"/>
</dbReference>
<dbReference type="SMART" id="SM01100">
    <property type="entry name" value="CRAL_TRIO_N"/>
    <property type="match status" value="1"/>
</dbReference>
<dbReference type="PROSITE" id="PS50191">
    <property type="entry name" value="CRAL_TRIO"/>
    <property type="match status" value="1"/>
</dbReference>
<proteinExistence type="predicted"/>
<dbReference type="Pfam" id="PF00650">
    <property type="entry name" value="CRAL_TRIO"/>
    <property type="match status" value="1"/>
</dbReference>
<evidence type="ECO:0000313" key="3">
    <source>
        <dbReference type="EMBL" id="KAL2715531.1"/>
    </source>
</evidence>
<dbReference type="Gene3D" id="3.40.525.10">
    <property type="entry name" value="CRAL-TRIO lipid binding domain"/>
    <property type="match status" value="1"/>
</dbReference>
<dbReference type="SUPFAM" id="SSF101576">
    <property type="entry name" value="Supernatant protein factor (SPF), C-terminal domain"/>
    <property type="match status" value="1"/>
</dbReference>
<dbReference type="SMART" id="SM00516">
    <property type="entry name" value="SEC14"/>
    <property type="match status" value="1"/>
</dbReference>